<evidence type="ECO:0000313" key="1">
    <source>
        <dbReference type="EMBL" id="CAK56923.1"/>
    </source>
</evidence>
<dbReference type="OrthoDB" id="282544at2759"/>
<gene>
    <name evidence="1" type="ORF">GSPATT00027956001</name>
</gene>
<dbReference type="Proteomes" id="UP000000600">
    <property type="component" value="Unassembled WGS sequence"/>
</dbReference>
<proteinExistence type="predicted"/>
<dbReference type="HOGENOM" id="CLU_1237089_0_0_1"/>
<dbReference type="AlphaFoldDB" id="A0BEF6"/>
<dbReference type="OMA" id="CANMHPS"/>
<dbReference type="InParanoid" id="A0BEF6"/>
<keyword evidence="2" id="KW-1185">Reference proteome</keyword>
<dbReference type="RefSeq" id="XP_001424321.1">
    <property type="nucleotide sequence ID" value="XM_001424284.1"/>
</dbReference>
<reference evidence="1 2" key="1">
    <citation type="journal article" date="2006" name="Nature">
        <title>Global trends of whole-genome duplications revealed by the ciliate Paramecium tetraurelia.</title>
        <authorList>
            <consortium name="Genoscope"/>
            <person name="Aury J.-M."/>
            <person name="Jaillon O."/>
            <person name="Duret L."/>
            <person name="Noel B."/>
            <person name="Jubin C."/>
            <person name="Porcel B.M."/>
            <person name="Segurens B."/>
            <person name="Daubin V."/>
            <person name="Anthouard V."/>
            <person name="Aiach N."/>
            <person name="Arnaiz O."/>
            <person name="Billaut A."/>
            <person name="Beisson J."/>
            <person name="Blanc I."/>
            <person name="Bouhouche K."/>
            <person name="Camara F."/>
            <person name="Duharcourt S."/>
            <person name="Guigo R."/>
            <person name="Gogendeau D."/>
            <person name="Katinka M."/>
            <person name="Keller A.-M."/>
            <person name="Kissmehl R."/>
            <person name="Klotz C."/>
            <person name="Koll F."/>
            <person name="Le Moue A."/>
            <person name="Lepere C."/>
            <person name="Malinsky S."/>
            <person name="Nowacki M."/>
            <person name="Nowak J.K."/>
            <person name="Plattner H."/>
            <person name="Poulain J."/>
            <person name="Ruiz F."/>
            <person name="Serrano V."/>
            <person name="Zagulski M."/>
            <person name="Dessen P."/>
            <person name="Betermier M."/>
            <person name="Weissenbach J."/>
            <person name="Scarpelli C."/>
            <person name="Schachter V."/>
            <person name="Sperling L."/>
            <person name="Meyer E."/>
            <person name="Cohen J."/>
            <person name="Wincker P."/>
        </authorList>
    </citation>
    <scope>NUCLEOTIDE SEQUENCE [LARGE SCALE GENOMIC DNA]</scope>
    <source>
        <strain evidence="1 2">Stock d4-2</strain>
    </source>
</reference>
<protein>
    <submittedName>
        <fullName evidence="1">Uncharacterized protein</fullName>
    </submittedName>
</protein>
<sequence>MSVRKIQRDPGPQTEGYKGVFKGISDNLNVGVGKYAPPIGMEQREHHYNIGWKPWQQSNETVYEVDYKPNKDVVKRDNCANMHPSTIHIDHINVPYKKDTHFNSEYKNYKDYQNPPRAKPIRDKLTLMATQIVMGDDHPNYKTAQLIAQEPKPPQRQLVYHPKPEKYDIITNHEVCAVAERIKKASAFDYWNPTTEKKHQSFNTSEIPQYRMGSRDPITGRFIS</sequence>
<dbReference type="GeneID" id="5010105"/>
<name>A0BEF6_PARTE</name>
<organism evidence="1 2">
    <name type="scientific">Paramecium tetraurelia</name>
    <dbReference type="NCBI Taxonomy" id="5888"/>
    <lineage>
        <taxon>Eukaryota</taxon>
        <taxon>Sar</taxon>
        <taxon>Alveolata</taxon>
        <taxon>Ciliophora</taxon>
        <taxon>Intramacronucleata</taxon>
        <taxon>Oligohymenophorea</taxon>
        <taxon>Peniculida</taxon>
        <taxon>Parameciidae</taxon>
        <taxon>Paramecium</taxon>
    </lineage>
</organism>
<dbReference type="EMBL" id="CT867989">
    <property type="protein sequence ID" value="CAK56923.1"/>
    <property type="molecule type" value="Genomic_DNA"/>
</dbReference>
<evidence type="ECO:0000313" key="2">
    <source>
        <dbReference type="Proteomes" id="UP000000600"/>
    </source>
</evidence>
<accession>A0BEF6</accession>
<dbReference type="KEGG" id="ptm:GSPATT00027956001"/>